<feature type="compositionally biased region" description="Low complexity" evidence="15">
    <location>
        <begin position="225"/>
        <end position="239"/>
    </location>
</feature>
<evidence type="ECO:0000256" key="10">
    <source>
        <dbReference type="ARBA" id="ARBA00057514"/>
    </source>
</evidence>
<evidence type="ECO:0000256" key="16">
    <source>
        <dbReference type="SAM" id="SignalP"/>
    </source>
</evidence>
<dbReference type="OrthoDB" id="2975078at2759"/>
<evidence type="ECO:0000256" key="15">
    <source>
        <dbReference type="SAM" id="MobiDB-lite"/>
    </source>
</evidence>
<dbReference type="EMBL" id="ML975168">
    <property type="protein sequence ID" value="KAF1810061.1"/>
    <property type="molecule type" value="Genomic_DNA"/>
</dbReference>
<dbReference type="EC" id="3.1.1.74" evidence="3 14"/>
<evidence type="ECO:0000256" key="4">
    <source>
        <dbReference type="ARBA" id="ARBA00022487"/>
    </source>
</evidence>
<organism evidence="17">
    <name type="scientific">Eremomyces bilateralis CBS 781.70</name>
    <dbReference type="NCBI Taxonomy" id="1392243"/>
    <lineage>
        <taxon>Eukaryota</taxon>
        <taxon>Fungi</taxon>
        <taxon>Dikarya</taxon>
        <taxon>Ascomycota</taxon>
        <taxon>Pezizomycotina</taxon>
        <taxon>Dothideomycetes</taxon>
        <taxon>Dothideomycetes incertae sedis</taxon>
        <taxon>Eremomycetales</taxon>
        <taxon>Eremomycetaceae</taxon>
        <taxon>Eremomyces</taxon>
    </lineage>
</organism>
<feature type="chain" id="PRO_5044631653" description="Cutinase" evidence="16">
    <location>
        <begin position="16"/>
        <end position="301"/>
    </location>
</feature>
<dbReference type="InterPro" id="IPR043580">
    <property type="entry name" value="CUTINASE_1"/>
</dbReference>
<comment type="subcellular location">
    <subcellularLocation>
        <location evidence="1 14">Secreted</location>
    </subcellularLocation>
</comment>
<keyword evidence="5 14" id="KW-0964">Secreted</keyword>
<dbReference type="InterPro" id="IPR011150">
    <property type="entry name" value="Cutinase_monf"/>
</dbReference>
<evidence type="ECO:0000313" key="17">
    <source>
        <dbReference type="EMBL" id="KAF1810061.1"/>
    </source>
</evidence>
<feature type="active site" evidence="12">
    <location>
        <position position="183"/>
    </location>
</feature>
<dbReference type="PANTHER" id="PTHR48250:SF3">
    <property type="entry name" value="CUTINASE 1-RELATED"/>
    <property type="match status" value="1"/>
</dbReference>
<dbReference type="PRINTS" id="PR00129">
    <property type="entry name" value="CUTINASE"/>
</dbReference>
<evidence type="ECO:0000256" key="3">
    <source>
        <dbReference type="ARBA" id="ARBA00013095"/>
    </source>
</evidence>
<protein>
    <recommendedName>
        <fullName evidence="11 14">Cutinase</fullName>
        <ecNumber evidence="3 14">3.1.1.74</ecNumber>
    </recommendedName>
</protein>
<dbReference type="GO" id="GO:0050525">
    <property type="term" value="F:cutinase activity"/>
    <property type="evidence" value="ECO:0007669"/>
    <property type="project" value="UniProtKB-UniRule"/>
</dbReference>
<evidence type="ECO:0000256" key="12">
    <source>
        <dbReference type="PIRSR" id="PIRSR611150-1"/>
    </source>
</evidence>
<feature type="active site" description="Nucleophile" evidence="12">
    <location>
        <position position="128"/>
    </location>
</feature>
<evidence type="ECO:0000256" key="11">
    <source>
        <dbReference type="ARBA" id="ARBA00074522"/>
    </source>
</evidence>
<proteinExistence type="inferred from homology"/>
<name>A0A6G1FWJ7_9PEZI</name>
<comment type="similarity">
    <text evidence="2 14">Belongs to the cutinase family.</text>
</comment>
<dbReference type="PROSITE" id="PS00155">
    <property type="entry name" value="CUTINASE_1"/>
    <property type="match status" value="1"/>
</dbReference>
<dbReference type="SMART" id="SM01110">
    <property type="entry name" value="Cutinase"/>
    <property type="match status" value="1"/>
</dbReference>
<dbReference type="InterPro" id="IPR029058">
    <property type="entry name" value="AB_hydrolase_fold"/>
</dbReference>
<keyword evidence="8 13" id="KW-1015">Disulfide bond</keyword>
<comment type="function">
    <text evidence="10">Catalyzes the hydrolysis of complex carboxylic polyesters found in the cell wall of plants. Degrades cutin, a macromolecule that forms the structure of the plant cuticle. Allows pathogenic fungi to penetrate through the cuticular barrier into the host plant during the initial stage of fungal infection.</text>
</comment>
<dbReference type="InterPro" id="IPR000675">
    <property type="entry name" value="Cutinase/axe"/>
</dbReference>
<dbReference type="Pfam" id="PF01083">
    <property type="entry name" value="Cutinase"/>
    <property type="match status" value="1"/>
</dbReference>
<evidence type="ECO:0000256" key="13">
    <source>
        <dbReference type="PIRSR" id="PIRSR611150-2"/>
    </source>
</evidence>
<feature type="compositionally biased region" description="Gly residues" evidence="15">
    <location>
        <begin position="240"/>
        <end position="251"/>
    </location>
</feature>
<evidence type="ECO:0000256" key="8">
    <source>
        <dbReference type="ARBA" id="ARBA00023157"/>
    </source>
</evidence>
<dbReference type="PANTHER" id="PTHR48250">
    <property type="entry name" value="CUTINASE 2-RELATED"/>
    <property type="match status" value="1"/>
</dbReference>
<evidence type="ECO:0000256" key="14">
    <source>
        <dbReference type="RuleBase" id="RU361263"/>
    </source>
</evidence>
<dbReference type="FunFam" id="3.40.50.1820:FF:000235">
    <property type="entry name" value="Cutinase 1"/>
    <property type="match status" value="1"/>
</dbReference>
<evidence type="ECO:0000256" key="6">
    <source>
        <dbReference type="ARBA" id="ARBA00022729"/>
    </source>
</evidence>
<keyword evidence="6 16" id="KW-0732">Signal</keyword>
<evidence type="ECO:0000313" key="19">
    <source>
        <dbReference type="RefSeq" id="XP_033531692.1"/>
    </source>
</evidence>
<reference evidence="19" key="3">
    <citation type="submission" date="2025-04" db="UniProtKB">
        <authorList>
            <consortium name="RefSeq"/>
        </authorList>
    </citation>
    <scope>IDENTIFICATION</scope>
    <source>
        <strain evidence="19">CBS 781.70</strain>
    </source>
</reference>
<dbReference type="SUPFAM" id="SSF53474">
    <property type="entry name" value="alpha/beta-Hydrolases"/>
    <property type="match status" value="1"/>
</dbReference>
<dbReference type="GO" id="GO:0005576">
    <property type="term" value="C:extracellular region"/>
    <property type="evidence" value="ECO:0007669"/>
    <property type="project" value="UniProtKB-SubCell"/>
</dbReference>
<keyword evidence="4 14" id="KW-0719">Serine esterase</keyword>
<feature type="region of interest" description="Disordered" evidence="15">
    <location>
        <begin position="217"/>
        <end position="251"/>
    </location>
</feature>
<keyword evidence="18" id="KW-1185">Reference proteome</keyword>
<accession>A0A6G1FWJ7</accession>
<dbReference type="Proteomes" id="UP000504638">
    <property type="component" value="Unplaced"/>
</dbReference>
<feature type="signal peptide" evidence="16">
    <location>
        <begin position="1"/>
        <end position="15"/>
    </location>
</feature>
<feature type="disulfide bond" evidence="13">
    <location>
        <begin position="42"/>
        <end position="117"/>
    </location>
</feature>
<gene>
    <name evidence="17 19" type="ORF">P152DRAFT_460874</name>
</gene>
<evidence type="ECO:0000256" key="1">
    <source>
        <dbReference type="ARBA" id="ARBA00004613"/>
    </source>
</evidence>
<evidence type="ECO:0000256" key="5">
    <source>
        <dbReference type="ARBA" id="ARBA00022525"/>
    </source>
</evidence>
<feature type="disulfide bond" evidence="13">
    <location>
        <begin position="179"/>
        <end position="186"/>
    </location>
</feature>
<dbReference type="GeneID" id="54420578"/>
<comment type="catalytic activity">
    <reaction evidence="9 14">
        <text>cutin + H2O = cutin monomers.</text>
        <dbReference type="EC" id="3.1.1.74"/>
    </reaction>
</comment>
<reference evidence="19" key="2">
    <citation type="submission" date="2020-04" db="EMBL/GenBank/DDBJ databases">
        <authorList>
            <consortium name="NCBI Genome Project"/>
        </authorList>
    </citation>
    <scope>NUCLEOTIDE SEQUENCE</scope>
    <source>
        <strain evidence="19">CBS 781.70</strain>
    </source>
</reference>
<dbReference type="AlphaFoldDB" id="A0A6G1FWJ7"/>
<evidence type="ECO:0000313" key="18">
    <source>
        <dbReference type="Proteomes" id="UP000504638"/>
    </source>
</evidence>
<reference evidence="17 19" key="1">
    <citation type="submission" date="2020-01" db="EMBL/GenBank/DDBJ databases">
        <authorList>
            <consortium name="DOE Joint Genome Institute"/>
            <person name="Haridas S."/>
            <person name="Albert R."/>
            <person name="Binder M."/>
            <person name="Bloem J."/>
            <person name="Labutti K."/>
            <person name="Salamov A."/>
            <person name="Andreopoulos B."/>
            <person name="Baker S.E."/>
            <person name="Barry K."/>
            <person name="Bills G."/>
            <person name="Bluhm B.H."/>
            <person name="Cannon C."/>
            <person name="Castanera R."/>
            <person name="Culley D.E."/>
            <person name="Daum C."/>
            <person name="Ezra D."/>
            <person name="Gonzalez J.B."/>
            <person name="Henrissat B."/>
            <person name="Kuo A."/>
            <person name="Liang C."/>
            <person name="Lipzen A."/>
            <person name="Lutzoni F."/>
            <person name="Magnuson J."/>
            <person name="Mondo S."/>
            <person name="Nolan M."/>
            <person name="Ohm R."/>
            <person name="Pangilinan J."/>
            <person name="Park H.-J."/>
            <person name="Ramirez L."/>
            <person name="Alfaro M."/>
            <person name="Sun H."/>
            <person name="Tritt A."/>
            <person name="Yoshinaga Y."/>
            <person name="Zwiers L.-H."/>
            <person name="Turgeon B.G."/>
            <person name="Goodwin S.B."/>
            <person name="Spatafora J.W."/>
            <person name="Crous P.W."/>
            <person name="Grigoriev I.V."/>
        </authorList>
    </citation>
    <scope>NUCLEOTIDE SEQUENCE</scope>
    <source>
        <strain evidence="17 19">CBS 781.70</strain>
    </source>
</reference>
<keyword evidence="7 14" id="KW-0378">Hydrolase</keyword>
<dbReference type="GO" id="GO:0016052">
    <property type="term" value="P:carbohydrate catabolic process"/>
    <property type="evidence" value="ECO:0007669"/>
    <property type="project" value="TreeGrafter"/>
</dbReference>
<feature type="active site" description="Proton donor/acceptor" evidence="12">
    <location>
        <position position="196"/>
    </location>
</feature>
<dbReference type="Gene3D" id="3.40.50.1820">
    <property type="entry name" value="alpha/beta hydrolase"/>
    <property type="match status" value="1"/>
</dbReference>
<evidence type="ECO:0000256" key="2">
    <source>
        <dbReference type="ARBA" id="ARBA00007534"/>
    </source>
</evidence>
<feature type="region of interest" description="Disordered" evidence="15">
    <location>
        <begin position="282"/>
        <end position="301"/>
    </location>
</feature>
<evidence type="ECO:0000256" key="7">
    <source>
        <dbReference type="ARBA" id="ARBA00022801"/>
    </source>
</evidence>
<dbReference type="RefSeq" id="XP_033531692.1">
    <property type="nucleotide sequence ID" value="XM_033680008.1"/>
</dbReference>
<sequence length="301" mass="29126">MRILSTISLAVLAAAAPVELVERQFGGGGGGSTSNELTQGSCKEVVFIFARGSGEPGNIGMIIGPPLISALKALVPNTAVQGVPYSAGIAGNLQRGGTDQASINTATQIFNQANTKCPDSIIIAGGYSQGAALMHRTIEKLPDNVKNKIAAVVTFGDTQNEEDKGTIPNFPPEKVKIFCNENDGVCGASLSVNAGHMSYSTSMKPAAQFLADGVNKAKQGGGASSGSSSGSSSDGSSGSPTGGPSGLGGLGGISGGGGLGGLSGSGGLSGLSGGLGGLRGGGLGGLMSGGRGGLGGLRGGS</sequence>
<evidence type="ECO:0000256" key="9">
    <source>
        <dbReference type="ARBA" id="ARBA00034045"/>
    </source>
</evidence>